<evidence type="ECO:0000256" key="1">
    <source>
        <dbReference type="SAM" id="Coils"/>
    </source>
</evidence>
<dbReference type="Proteomes" id="UP000236151">
    <property type="component" value="Unassembled WGS sequence"/>
</dbReference>
<keyword evidence="4" id="KW-1185">Reference proteome</keyword>
<reference evidence="4" key="1">
    <citation type="submission" date="2017-06" db="EMBL/GenBank/DDBJ databases">
        <title>Investigating the central metabolism of Clostridium thermosuccinogenes.</title>
        <authorList>
            <person name="Koendjbiharie J.G."/>
            <person name="Van Kranenburg R."/>
            <person name="Vriesendorp B."/>
        </authorList>
    </citation>
    <scope>NUCLEOTIDE SEQUENCE [LARGE SCALE GENOMIC DNA]</scope>
    <source>
        <strain evidence="4">DSM 5806</strain>
    </source>
</reference>
<evidence type="ECO:0000313" key="3">
    <source>
        <dbReference type="EMBL" id="PNT95072.1"/>
    </source>
</evidence>
<gene>
    <name evidence="3" type="ORF">CDQ84_17730</name>
</gene>
<dbReference type="AlphaFoldDB" id="A0A2K2F8G2"/>
<organism evidence="3 4">
    <name type="scientific">Clostridium thermosuccinogenes</name>
    <dbReference type="NCBI Taxonomy" id="84032"/>
    <lineage>
        <taxon>Bacteria</taxon>
        <taxon>Bacillati</taxon>
        <taxon>Bacillota</taxon>
        <taxon>Clostridia</taxon>
        <taxon>Eubacteriales</taxon>
        <taxon>Clostridiaceae</taxon>
        <taxon>Clostridium</taxon>
    </lineage>
</organism>
<dbReference type="NCBIfam" id="NF033545">
    <property type="entry name" value="transpos_IS630"/>
    <property type="match status" value="1"/>
</dbReference>
<keyword evidence="1" id="KW-0175">Coiled coil</keyword>
<dbReference type="InterPro" id="IPR025959">
    <property type="entry name" value="Winged_HTH_dom"/>
</dbReference>
<evidence type="ECO:0000313" key="4">
    <source>
        <dbReference type="Proteomes" id="UP000236151"/>
    </source>
</evidence>
<comment type="caution">
    <text evidence="3">The sequence shown here is derived from an EMBL/GenBank/DDBJ whole genome shotgun (WGS) entry which is preliminary data.</text>
</comment>
<dbReference type="Pfam" id="PF13592">
    <property type="entry name" value="HTH_33"/>
    <property type="match status" value="1"/>
</dbReference>
<proteinExistence type="predicted"/>
<feature type="domain" description="Winged helix-turn helix" evidence="2">
    <location>
        <begin position="112"/>
        <end position="167"/>
    </location>
</feature>
<accession>A0A2K2F8G2</accession>
<dbReference type="KEGG" id="cthd:CDO33_12925"/>
<dbReference type="SUPFAM" id="SSF46689">
    <property type="entry name" value="Homeodomain-like"/>
    <property type="match status" value="1"/>
</dbReference>
<dbReference type="InterPro" id="IPR047655">
    <property type="entry name" value="Transpos_IS630-like"/>
</dbReference>
<sequence length="248" mass="28726">MSRRKLEINRKHCKYTELESTYDQCQDSAMKTKLLAILQIWDGLTSTDVAKNLHKSDFYVRWWVHKYNDNGLLGLEDTRGGNRVSYLTEEQKQAVTEALQKSPRECGFNRSNWTIPLLKIWINKQWGIIYKASSLYDVVHKLGFTLQRPKNQSRNAKKELQDEFKQKLQELLDTTDDDTVIPYEDEAIITDQPTTTAKWALKGNQPIVATESSKSRERTVMFGAVNPKNGQVIYSTYDADNSDTFKDF</sequence>
<dbReference type="EMBL" id="NIOJ01000077">
    <property type="protein sequence ID" value="PNT95072.1"/>
    <property type="molecule type" value="Genomic_DNA"/>
</dbReference>
<feature type="coiled-coil region" evidence="1">
    <location>
        <begin position="150"/>
        <end position="177"/>
    </location>
</feature>
<dbReference type="OrthoDB" id="2854648at2"/>
<name>A0A2K2F8G2_9CLOT</name>
<evidence type="ECO:0000259" key="2">
    <source>
        <dbReference type="Pfam" id="PF13592"/>
    </source>
</evidence>
<dbReference type="InterPro" id="IPR009057">
    <property type="entry name" value="Homeodomain-like_sf"/>
</dbReference>
<protein>
    <recommendedName>
        <fullName evidence="2">Winged helix-turn helix domain-containing protein</fullName>
    </recommendedName>
</protein>
<dbReference type="RefSeq" id="WP_103083075.1">
    <property type="nucleotide sequence ID" value="NZ_CP021850.1"/>
</dbReference>